<feature type="transmembrane region" description="Helical" evidence="1">
    <location>
        <begin position="126"/>
        <end position="147"/>
    </location>
</feature>
<dbReference type="HOGENOM" id="CLU_1035237_0_0_1"/>
<keyword evidence="3" id="KW-1185">Reference proteome</keyword>
<feature type="transmembrane region" description="Helical" evidence="1">
    <location>
        <begin position="159"/>
        <end position="180"/>
    </location>
</feature>
<feature type="transmembrane region" description="Helical" evidence="1">
    <location>
        <begin position="201"/>
        <end position="218"/>
    </location>
</feature>
<gene>
    <name evidence="2" type="ORF">CAEBREN_08848</name>
</gene>
<dbReference type="eggNOG" id="ENOG502T3HZ">
    <property type="taxonomic scope" value="Eukaryota"/>
</dbReference>
<dbReference type="Proteomes" id="UP000008068">
    <property type="component" value="Unassembled WGS sequence"/>
</dbReference>
<name>G0ME19_CAEBE</name>
<proteinExistence type="predicted"/>
<feature type="transmembrane region" description="Helical" evidence="1">
    <location>
        <begin position="234"/>
        <end position="257"/>
    </location>
</feature>
<dbReference type="AlphaFoldDB" id="G0ME19"/>
<sequence length="302" mass="34564">MLPNEYCPMGSPSLLNGDFYENIARLKDFSWSVFFSSAPNNTIDANNATGTNGTMSNATLPTKTTTRFYLVPEDFELFAPNADETLLFTLYIIHHLISLVGPTVYSLVTVAIIYKLSKCFKITRDRLLNAAYFLSLGLIVSVCWLFVSRMILVYDMQVMPFFATVAAYNMMTLCMALVFVSIDTFMPTQKAREGFSYRNSWITSIVLAPLLFLFAPVYRPDECPSEMKRGTSEIFFMISFLFLFFGTFWINFFYNYFSAKELDILKDNQSIGKLVKKEGFGWIESLNEDENDDNEQTIIQLT</sequence>
<protein>
    <submittedName>
        <fullName evidence="2">Uncharacterized protein</fullName>
    </submittedName>
</protein>
<evidence type="ECO:0000313" key="2">
    <source>
        <dbReference type="EMBL" id="EGT52073.1"/>
    </source>
</evidence>
<evidence type="ECO:0000256" key="1">
    <source>
        <dbReference type="SAM" id="Phobius"/>
    </source>
</evidence>
<organism evidence="3">
    <name type="scientific">Caenorhabditis brenneri</name>
    <name type="common">Nematode worm</name>
    <dbReference type="NCBI Taxonomy" id="135651"/>
    <lineage>
        <taxon>Eukaryota</taxon>
        <taxon>Metazoa</taxon>
        <taxon>Ecdysozoa</taxon>
        <taxon>Nematoda</taxon>
        <taxon>Chromadorea</taxon>
        <taxon>Rhabditida</taxon>
        <taxon>Rhabditina</taxon>
        <taxon>Rhabditomorpha</taxon>
        <taxon>Rhabditoidea</taxon>
        <taxon>Rhabditidae</taxon>
        <taxon>Peloderinae</taxon>
        <taxon>Caenorhabditis</taxon>
    </lineage>
</organism>
<feature type="transmembrane region" description="Helical" evidence="1">
    <location>
        <begin position="92"/>
        <end position="114"/>
    </location>
</feature>
<accession>G0ME19</accession>
<keyword evidence="1" id="KW-0812">Transmembrane</keyword>
<keyword evidence="1" id="KW-1133">Transmembrane helix</keyword>
<reference evidence="3" key="1">
    <citation type="submission" date="2011-07" db="EMBL/GenBank/DDBJ databases">
        <authorList>
            <consortium name="Caenorhabditis brenneri Sequencing and Analysis Consortium"/>
            <person name="Wilson R.K."/>
        </authorList>
    </citation>
    <scope>NUCLEOTIDE SEQUENCE [LARGE SCALE GENOMIC DNA]</scope>
    <source>
        <strain evidence="3">PB2801</strain>
    </source>
</reference>
<evidence type="ECO:0000313" key="3">
    <source>
        <dbReference type="Proteomes" id="UP000008068"/>
    </source>
</evidence>
<keyword evidence="1" id="KW-0472">Membrane</keyword>
<dbReference type="EMBL" id="GL379791">
    <property type="protein sequence ID" value="EGT52073.1"/>
    <property type="molecule type" value="Genomic_DNA"/>
</dbReference>
<dbReference type="InParanoid" id="G0ME19"/>